<dbReference type="GeneID" id="6494951"/>
<reference evidence="2 3" key="1">
    <citation type="journal article" date="2007" name="Nature">
        <title>Evolution of genes and genomes on the Drosophila phylogeny.</title>
        <authorList>
            <consortium name="Drosophila 12 Genomes Consortium"/>
            <person name="Clark A.G."/>
            <person name="Eisen M.B."/>
            <person name="Smith D.R."/>
            <person name="Bergman C.M."/>
            <person name="Oliver B."/>
            <person name="Markow T.A."/>
            <person name="Kaufman T.C."/>
            <person name="Kellis M."/>
            <person name="Gelbart W."/>
            <person name="Iyer V.N."/>
            <person name="Pollard D.A."/>
            <person name="Sackton T.B."/>
            <person name="Larracuente A.M."/>
            <person name="Singh N.D."/>
            <person name="Abad J.P."/>
            <person name="Abt D.N."/>
            <person name="Adryan B."/>
            <person name="Aguade M."/>
            <person name="Akashi H."/>
            <person name="Anderson W.W."/>
            <person name="Aquadro C.F."/>
            <person name="Ardell D.H."/>
            <person name="Arguello R."/>
            <person name="Artieri C.G."/>
            <person name="Barbash D.A."/>
            <person name="Barker D."/>
            <person name="Barsanti P."/>
            <person name="Batterham P."/>
            <person name="Batzoglou S."/>
            <person name="Begun D."/>
            <person name="Bhutkar A."/>
            <person name="Blanco E."/>
            <person name="Bosak S.A."/>
            <person name="Bradley R.K."/>
            <person name="Brand A.D."/>
            <person name="Brent M.R."/>
            <person name="Brooks A.N."/>
            <person name="Brown R.H."/>
            <person name="Butlin R.K."/>
            <person name="Caggese C."/>
            <person name="Calvi B.R."/>
            <person name="Bernardo de Carvalho A."/>
            <person name="Caspi A."/>
            <person name="Castrezana S."/>
            <person name="Celniker S.E."/>
            <person name="Chang J.L."/>
            <person name="Chapple C."/>
            <person name="Chatterji S."/>
            <person name="Chinwalla A."/>
            <person name="Civetta A."/>
            <person name="Clifton S.W."/>
            <person name="Comeron J.M."/>
            <person name="Costello J.C."/>
            <person name="Coyne J.A."/>
            <person name="Daub J."/>
            <person name="David R.G."/>
            <person name="Delcher A.L."/>
            <person name="Delehaunty K."/>
            <person name="Do C.B."/>
            <person name="Ebling H."/>
            <person name="Edwards K."/>
            <person name="Eickbush T."/>
            <person name="Evans J.D."/>
            <person name="Filipski A."/>
            <person name="Findeiss S."/>
            <person name="Freyhult E."/>
            <person name="Fulton L."/>
            <person name="Fulton R."/>
            <person name="Garcia A.C."/>
            <person name="Gardiner A."/>
            <person name="Garfield D.A."/>
            <person name="Garvin B.E."/>
            <person name="Gibson G."/>
            <person name="Gilbert D."/>
            <person name="Gnerre S."/>
            <person name="Godfrey J."/>
            <person name="Good R."/>
            <person name="Gotea V."/>
            <person name="Gravely B."/>
            <person name="Greenberg A.J."/>
            <person name="Griffiths-Jones S."/>
            <person name="Gross S."/>
            <person name="Guigo R."/>
            <person name="Gustafson E.A."/>
            <person name="Haerty W."/>
            <person name="Hahn M.W."/>
            <person name="Halligan D.L."/>
            <person name="Halpern A.L."/>
            <person name="Halter G.M."/>
            <person name="Han M.V."/>
            <person name="Heger A."/>
            <person name="Hillier L."/>
            <person name="Hinrichs A.S."/>
            <person name="Holmes I."/>
            <person name="Hoskins R.A."/>
            <person name="Hubisz M.J."/>
            <person name="Hultmark D."/>
            <person name="Huntley M.A."/>
            <person name="Jaffe D.B."/>
            <person name="Jagadeeshan S."/>
            <person name="Jeck W.R."/>
            <person name="Johnson J."/>
            <person name="Jones C.D."/>
            <person name="Jordan W.C."/>
            <person name="Karpen G.H."/>
            <person name="Kataoka E."/>
            <person name="Keightley P.D."/>
            <person name="Kheradpour P."/>
            <person name="Kirkness E.F."/>
            <person name="Koerich L.B."/>
            <person name="Kristiansen K."/>
            <person name="Kudrna D."/>
            <person name="Kulathinal R.J."/>
            <person name="Kumar S."/>
            <person name="Kwok R."/>
            <person name="Lander E."/>
            <person name="Langley C.H."/>
            <person name="Lapoint R."/>
            <person name="Lazzaro B.P."/>
            <person name="Lee S.J."/>
            <person name="Levesque L."/>
            <person name="Li R."/>
            <person name="Lin C.F."/>
            <person name="Lin M.F."/>
            <person name="Lindblad-Toh K."/>
            <person name="Llopart A."/>
            <person name="Long M."/>
            <person name="Low L."/>
            <person name="Lozovsky E."/>
            <person name="Lu J."/>
            <person name="Luo M."/>
            <person name="Machado C.A."/>
            <person name="Makalowski W."/>
            <person name="Marzo M."/>
            <person name="Matsuda M."/>
            <person name="Matzkin L."/>
            <person name="McAllister B."/>
            <person name="McBride C.S."/>
            <person name="McKernan B."/>
            <person name="McKernan K."/>
            <person name="Mendez-Lago M."/>
            <person name="Minx P."/>
            <person name="Mollenhauer M.U."/>
            <person name="Montooth K."/>
            <person name="Mount S.M."/>
            <person name="Mu X."/>
            <person name="Myers E."/>
            <person name="Negre B."/>
            <person name="Newfeld S."/>
            <person name="Nielsen R."/>
            <person name="Noor M.A."/>
            <person name="O'Grady P."/>
            <person name="Pachter L."/>
            <person name="Papaceit M."/>
            <person name="Parisi M.J."/>
            <person name="Parisi M."/>
            <person name="Parts L."/>
            <person name="Pedersen J.S."/>
            <person name="Pesole G."/>
            <person name="Phillippy A.M."/>
            <person name="Ponting C.P."/>
            <person name="Pop M."/>
            <person name="Porcelli D."/>
            <person name="Powell J.R."/>
            <person name="Prohaska S."/>
            <person name="Pruitt K."/>
            <person name="Puig M."/>
            <person name="Quesneville H."/>
            <person name="Ram K.R."/>
            <person name="Rand D."/>
            <person name="Rasmussen M.D."/>
            <person name="Reed L.K."/>
            <person name="Reenan R."/>
            <person name="Reily A."/>
            <person name="Remington K.A."/>
            <person name="Rieger T.T."/>
            <person name="Ritchie M.G."/>
            <person name="Robin C."/>
            <person name="Rogers Y.H."/>
            <person name="Rohde C."/>
            <person name="Rozas J."/>
            <person name="Rubenfield M.J."/>
            <person name="Ruiz A."/>
            <person name="Russo S."/>
            <person name="Salzberg S.L."/>
            <person name="Sanchez-Gracia A."/>
            <person name="Saranga D.J."/>
            <person name="Sato H."/>
            <person name="Schaeffer S.W."/>
            <person name="Schatz M.C."/>
            <person name="Schlenke T."/>
            <person name="Schwartz R."/>
            <person name="Segarra C."/>
            <person name="Singh R.S."/>
            <person name="Sirot L."/>
            <person name="Sirota M."/>
            <person name="Sisneros N.B."/>
            <person name="Smith C.D."/>
            <person name="Smith T.F."/>
            <person name="Spieth J."/>
            <person name="Stage D.E."/>
            <person name="Stark A."/>
            <person name="Stephan W."/>
            <person name="Strausberg R.L."/>
            <person name="Strempel S."/>
            <person name="Sturgill D."/>
            <person name="Sutton G."/>
            <person name="Sutton G.G."/>
            <person name="Tao W."/>
            <person name="Teichmann S."/>
            <person name="Tobari Y.N."/>
            <person name="Tomimura Y."/>
            <person name="Tsolas J.M."/>
            <person name="Valente V.L."/>
            <person name="Venter E."/>
            <person name="Venter J.C."/>
            <person name="Vicario S."/>
            <person name="Vieira F.G."/>
            <person name="Vilella A.J."/>
            <person name="Villasante A."/>
            <person name="Walenz B."/>
            <person name="Wang J."/>
            <person name="Wasserman M."/>
            <person name="Watts T."/>
            <person name="Wilson D."/>
            <person name="Wilson R.K."/>
            <person name="Wing R.A."/>
            <person name="Wolfner M.F."/>
            <person name="Wong A."/>
            <person name="Wong G.K."/>
            <person name="Wu C.I."/>
            <person name="Wu G."/>
            <person name="Yamamoto D."/>
            <person name="Yang H.P."/>
            <person name="Yang S.P."/>
            <person name="Yorke J.A."/>
            <person name="Yoshida K."/>
            <person name="Zdobnov E."/>
            <person name="Zhang P."/>
            <person name="Zhang Y."/>
            <person name="Zimin A.V."/>
            <person name="Baldwin J."/>
            <person name="Abdouelleil A."/>
            <person name="Abdulkadir J."/>
            <person name="Abebe A."/>
            <person name="Abera B."/>
            <person name="Abreu J."/>
            <person name="Acer S.C."/>
            <person name="Aftuck L."/>
            <person name="Alexander A."/>
            <person name="An P."/>
            <person name="Anderson E."/>
            <person name="Anderson S."/>
            <person name="Arachi H."/>
            <person name="Azer M."/>
            <person name="Bachantsang P."/>
            <person name="Barry A."/>
            <person name="Bayul T."/>
            <person name="Berlin A."/>
            <person name="Bessette D."/>
            <person name="Bloom T."/>
            <person name="Blye J."/>
            <person name="Boguslavskiy L."/>
            <person name="Bonnet C."/>
            <person name="Boukhgalter B."/>
            <person name="Bourzgui I."/>
            <person name="Brown A."/>
            <person name="Cahill P."/>
            <person name="Channer S."/>
            <person name="Cheshatsang Y."/>
            <person name="Chuda L."/>
            <person name="Citroen M."/>
            <person name="Collymore A."/>
            <person name="Cooke P."/>
            <person name="Costello M."/>
            <person name="D'Aco K."/>
            <person name="Daza R."/>
            <person name="De Haan G."/>
            <person name="DeGray S."/>
            <person name="DeMaso C."/>
            <person name="Dhargay N."/>
            <person name="Dooley K."/>
            <person name="Dooley E."/>
            <person name="Doricent M."/>
            <person name="Dorje P."/>
            <person name="Dorjee K."/>
            <person name="Dupes A."/>
            <person name="Elong R."/>
            <person name="Falk J."/>
            <person name="Farina A."/>
            <person name="Faro S."/>
            <person name="Ferguson D."/>
            <person name="Fisher S."/>
            <person name="Foley C.D."/>
            <person name="Franke A."/>
            <person name="Friedrich D."/>
            <person name="Gadbois L."/>
            <person name="Gearin G."/>
            <person name="Gearin C.R."/>
            <person name="Giannoukos G."/>
            <person name="Goode T."/>
            <person name="Graham J."/>
            <person name="Grandbois E."/>
            <person name="Grewal S."/>
            <person name="Gyaltsen K."/>
            <person name="Hafez N."/>
            <person name="Hagos B."/>
            <person name="Hall J."/>
            <person name="Henson C."/>
            <person name="Hollinger A."/>
            <person name="Honan T."/>
            <person name="Huard M.D."/>
            <person name="Hughes L."/>
            <person name="Hurhula B."/>
            <person name="Husby M.E."/>
            <person name="Kamat A."/>
            <person name="Kanga B."/>
            <person name="Kashin S."/>
            <person name="Khazanovich D."/>
            <person name="Kisner P."/>
            <person name="Lance K."/>
            <person name="Lara M."/>
            <person name="Lee W."/>
            <person name="Lennon N."/>
            <person name="Letendre F."/>
            <person name="LeVine R."/>
            <person name="Lipovsky A."/>
            <person name="Liu X."/>
            <person name="Liu J."/>
            <person name="Liu S."/>
            <person name="Lokyitsang T."/>
            <person name="Lokyitsang Y."/>
            <person name="Lubonja R."/>
            <person name="Lui A."/>
            <person name="MacDonald P."/>
            <person name="Magnisalis V."/>
            <person name="Maru K."/>
            <person name="Matthews C."/>
            <person name="McCusker W."/>
            <person name="McDonough S."/>
            <person name="Mehta T."/>
            <person name="Meldrim J."/>
            <person name="Meneus L."/>
            <person name="Mihai O."/>
            <person name="Mihalev A."/>
            <person name="Mihova T."/>
            <person name="Mittelman R."/>
            <person name="Mlenga V."/>
            <person name="Montmayeur A."/>
            <person name="Mulrain L."/>
            <person name="Navidi A."/>
            <person name="Naylor J."/>
            <person name="Negash T."/>
            <person name="Nguyen T."/>
            <person name="Nguyen N."/>
            <person name="Nicol R."/>
            <person name="Norbu C."/>
            <person name="Norbu N."/>
            <person name="Novod N."/>
            <person name="O'Neill B."/>
            <person name="Osman S."/>
            <person name="Markiewicz E."/>
            <person name="Oyono O.L."/>
            <person name="Patti C."/>
            <person name="Phunkhang P."/>
            <person name="Pierre F."/>
            <person name="Priest M."/>
            <person name="Raghuraman S."/>
            <person name="Rege F."/>
            <person name="Reyes R."/>
            <person name="Rise C."/>
            <person name="Rogov P."/>
            <person name="Ross K."/>
            <person name="Ryan E."/>
            <person name="Settipalli S."/>
            <person name="Shea T."/>
            <person name="Sherpa N."/>
            <person name="Shi L."/>
            <person name="Shih D."/>
            <person name="Sparrow T."/>
            <person name="Spaulding J."/>
            <person name="Stalker J."/>
            <person name="Stange-Thomann N."/>
            <person name="Stavropoulos S."/>
            <person name="Stone C."/>
            <person name="Strader C."/>
            <person name="Tesfaye S."/>
            <person name="Thomson T."/>
            <person name="Thoulutsang Y."/>
            <person name="Thoulutsang D."/>
            <person name="Topham K."/>
            <person name="Topping I."/>
            <person name="Tsamla T."/>
            <person name="Vassiliev H."/>
            <person name="Vo A."/>
            <person name="Wangchuk T."/>
            <person name="Wangdi T."/>
            <person name="Weiand M."/>
            <person name="Wilkinson J."/>
            <person name="Wilson A."/>
            <person name="Yadav S."/>
            <person name="Young G."/>
            <person name="Yu Q."/>
            <person name="Zembek L."/>
            <person name="Zhong D."/>
            <person name="Zimmer A."/>
            <person name="Zwirko Z."/>
            <person name="Jaffe D.B."/>
            <person name="Alvarez P."/>
            <person name="Brockman W."/>
            <person name="Butler J."/>
            <person name="Chin C."/>
            <person name="Gnerre S."/>
            <person name="Grabherr M."/>
            <person name="Kleber M."/>
            <person name="Mauceli E."/>
            <person name="MacCallum I."/>
        </authorList>
    </citation>
    <scope>NUCLEOTIDE SEQUENCE [LARGE SCALE GENOMIC DNA]</scope>
    <source>
        <strain evidence="3">Tucson 14024-0371.13</strain>
    </source>
</reference>
<feature type="compositionally biased region" description="Basic and acidic residues" evidence="1">
    <location>
        <begin position="741"/>
        <end position="752"/>
    </location>
</feature>
<dbReference type="eggNOG" id="ENOG502S5BY">
    <property type="taxonomic scope" value="Eukaryota"/>
</dbReference>
<feature type="compositionally biased region" description="Basic residues" evidence="1">
    <location>
        <begin position="659"/>
        <end position="669"/>
    </location>
</feature>
<dbReference type="SUPFAM" id="SSF50978">
    <property type="entry name" value="WD40 repeat-like"/>
    <property type="match status" value="1"/>
</dbReference>
<evidence type="ECO:0000256" key="1">
    <source>
        <dbReference type="SAM" id="MobiDB-lite"/>
    </source>
</evidence>
<feature type="compositionally biased region" description="Basic and acidic residues" evidence="1">
    <location>
        <begin position="626"/>
        <end position="638"/>
    </location>
</feature>
<feature type="region of interest" description="Disordered" evidence="1">
    <location>
        <begin position="717"/>
        <end position="761"/>
    </location>
</feature>
<gene>
    <name evidence="2" type="primary">Dana\GF12093</name>
    <name evidence="2" type="synonym">dana_GLEANR_12104</name>
    <name evidence="2" type="ORF">GF12093</name>
</gene>
<feature type="region of interest" description="Disordered" evidence="1">
    <location>
        <begin position="624"/>
        <end position="676"/>
    </location>
</feature>
<dbReference type="OMA" id="PWQKSAY"/>
<dbReference type="InParanoid" id="B3MC61"/>
<evidence type="ECO:0000313" key="2">
    <source>
        <dbReference type="EMBL" id="EDV36161.1"/>
    </source>
</evidence>
<dbReference type="Proteomes" id="UP000007801">
    <property type="component" value="Unassembled WGS sequence"/>
</dbReference>
<dbReference type="KEGG" id="dan:6494951"/>
<protein>
    <submittedName>
        <fullName evidence="2">Uncharacterized protein</fullName>
    </submittedName>
</protein>
<proteinExistence type="predicted"/>
<name>B3MC61_DROAN</name>
<dbReference type="HOGENOM" id="CLU_338972_0_0_1"/>
<feature type="region of interest" description="Disordered" evidence="1">
    <location>
        <begin position="1"/>
        <end position="41"/>
    </location>
</feature>
<evidence type="ECO:0000313" key="3">
    <source>
        <dbReference type="Proteomes" id="UP000007801"/>
    </source>
</evidence>
<dbReference type="FunCoup" id="B3MC61">
    <property type="interactions" value="209"/>
</dbReference>
<keyword evidence="3" id="KW-1185">Reference proteome</keyword>
<sequence>MPRCFQKSHIVAKLKAQRKAKSSENESDSGSDFEEDGDPAENSLKFNLQALELTCHSTHPSENVGMLGQQLQDKGLNSEQVFPNCLVSVPVPLFVAKDGHTPHLEHCQKRSHSFDEWLRTLQISRTRFEKRTKTMRQREKKQSLNIYDKSLFDMAELIARQDNPHFRDSFDYYYTGGNLNTMPFKLGSMAMHVSGPDLRDLHFSEVKTEAEVWNPIHSMHIEEASSEIFQILPVKSFREDHDRLLLTRFLKEVVLYELKEKVEAEDEFSYELVCQSKYSSNEAPFISTAQSLGDANTLALASQDRSLRFVNIETQQDIAKHDVCLLKGLQQSSSTWAQIIPASGSTFHYLTQPVLLTVDVRCDKPINPCFASSVHSRNCENFSCLTKSANPNLLYVASNHKLHCLDLRCLGKKLTDRSVVTWTHQMNYPPCFLDTFAHESGEYVALGGILPNDQRICEMKGYLAESVDEMFSPALPYQPPTLNEALLEARLSGYVDIYADLTERVKACTTGMRFSRLERTSDQAFAQLLTANSLGDVYCQRMSLRDDDEHIQEMRTGLHTTEVIRYCGELVQERVEHRKLRCTNVQRIPEIREILREGAKRPEVEEKPTIIEYVEIDYGIEDSEDSDSKKEISKESFKPKKKKIKKEKNIRKGGSASPKKNKTGKRNLKKDRGISRGPWQKSAYQLSHYTDMLSVQLLDIWDMEEFDHTRDVTREELQERLEDSNEEPETRMADWLNKLPVKPEDPKDEDKSPNVPGTNLPKLYSAITAEYTKVTDEEIEEAGLNTSLPSYISPKKEIEVARKRLHSTLLPGQNTIIESGYNFNPTPAKKPKKYVKGF</sequence>
<feature type="compositionally biased region" description="Basic residues" evidence="1">
    <location>
        <begin position="10"/>
        <end position="20"/>
    </location>
</feature>
<dbReference type="PhylomeDB" id="B3MC61"/>
<dbReference type="InterPro" id="IPR036322">
    <property type="entry name" value="WD40_repeat_dom_sf"/>
</dbReference>
<dbReference type="OrthoDB" id="8195041at2759"/>
<dbReference type="GO" id="GO:0005668">
    <property type="term" value="C:RNA polymerase transcription factor SL1 complex"/>
    <property type="evidence" value="ECO:0007669"/>
    <property type="project" value="EnsemblMetazoa"/>
</dbReference>
<dbReference type="STRING" id="7217.B3MC61"/>
<accession>B3MC61</accession>
<feature type="compositionally biased region" description="Basic residues" evidence="1">
    <location>
        <begin position="639"/>
        <end position="651"/>
    </location>
</feature>
<dbReference type="EMBL" id="CH902619">
    <property type="protein sequence ID" value="EDV36161.1"/>
    <property type="molecule type" value="Genomic_DNA"/>
</dbReference>
<feature type="compositionally biased region" description="Acidic residues" evidence="1">
    <location>
        <begin position="25"/>
        <end position="39"/>
    </location>
</feature>
<feature type="compositionally biased region" description="Basic and acidic residues" evidence="1">
    <location>
        <begin position="717"/>
        <end position="732"/>
    </location>
</feature>
<organism evidence="2 3">
    <name type="scientific">Drosophila ananassae</name>
    <name type="common">Fruit fly</name>
    <dbReference type="NCBI Taxonomy" id="7217"/>
    <lineage>
        <taxon>Eukaryota</taxon>
        <taxon>Metazoa</taxon>
        <taxon>Ecdysozoa</taxon>
        <taxon>Arthropoda</taxon>
        <taxon>Hexapoda</taxon>
        <taxon>Insecta</taxon>
        <taxon>Pterygota</taxon>
        <taxon>Neoptera</taxon>
        <taxon>Endopterygota</taxon>
        <taxon>Diptera</taxon>
        <taxon>Brachycera</taxon>
        <taxon>Muscomorpha</taxon>
        <taxon>Ephydroidea</taxon>
        <taxon>Drosophilidae</taxon>
        <taxon>Drosophila</taxon>
        <taxon>Sophophora</taxon>
    </lineage>
</organism>
<dbReference type="AlphaFoldDB" id="B3MC61"/>
<dbReference type="CTD" id="37450"/>